<feature type="domain" description="EF-hand" evidence="3">
    <location>
        <begin position="43"/>
        <end position="78"/>
    </location>
</feature>
<dbReference type="EMBL" id="HBKP01013734">
    <property type="protein sequence ID" value="CAE2222662.1"/>
    <property type="molecule type" value="Transcribed_RNA"/>
</dbReference>
<keyword evidence="1" id="KW-0677">Repeat</keyword>
<protein>
    <recommendedName>
        <fullName evidence="3">EF-hand domain-containing protein</fullName>
    </recommendedName>
</protein>
<dbReference type="FunFam" id="1.10.238.10:FF:000178">
    <property type="entry name" value="Calmodulin-2 A"/>
    <property type="match status" value="1"/>
</dbReference>
<dbReference type="Gene3D" id="1.10.238.10">
    <property type="entry name" value="EF-hand"/>
    <property type="match status" value="2"/>
</dbReference>
<dbReference type="PANTHER" id="PTHR23048">
    <property type="entry name" value="MYOSIN LIGHT CHAIN 1, 3"/>
    <property type="match status" value="1"/>
</dbReference>
<feature type="domain" description="EF-hand" evidence="3">
    <location>
        <begin position="6"/>
        <end position="41"/>
    </location>
</feature>
<dbReference type="GO" id="GO:0016460">
    <property type="term" value="C:myosin II complex"/>
    <property type="evidence" value="ECO:0007669"/>
    <property type="project" value="TreeGrafter"/>
</dbReference>
<organism evidence="4">
    <name type="scientific">Vannella robusta</name>
    <dbReference type="NCBI Taxonomy" id="1487602"/>
    <lineage>
        <taxon>Eukaryota</taxon>
        <taxon>Amoebozoa</taxon>
        <taxon>Discosea</taxon>
        <taxon>Flabellinia</taxon>
        <taxon>Vannellidae</taxon>
        <taxon>Vannella</taxon>
    </lineage>
</organism>
<feature type="domain" description="EF-hand" evidence="3">
    <location>
        <begin position="79"/>
        <end position="114"/>
    </location>
</feature>
<evidence type="ECO:0000256" key="2">
    <source>
        <dbReference type="ARBA" id="ARBA00022837"/>
    </source>
</evidence>
<dbReference type="GO" id="GO:0005509">
    <property type="term" value="F:calcium ion binding"/>
    <property type="evidence" value="ECO:0007669"/>
    <property type="project" value="InterPro"/>
</dbReference>
<dbReference type="InterPro" id="IPR011992">
    <property type="entry name" value="EF-hand-dom_pair"/>
</dbReference>
<dbReference type="InterPro" id="IPR002048">
    <property type="entry name" value="EF_hand_dom"/>
</dbReference>
<evidence type="ECO:0000313" key="4">
    <source>
        <dbReference type="EMBL" id="CAE2222662.1"/>
    </source>
</evidence>
<evidence type="ECO:0000259" key="3">
    <source>
        <dbReference type="PROSITE" id="PS50222"/>
    </source>
</evidence>
<keyword evidence="2" id="KW-0106">Calcium</keyword>
<sequence>MEQQIDNLRMLKEAFCLFDKDGDGMISQTELRDVLLSLRPHSPDADNAEQLIAQFDRQEKGSLDYIEFVEMMRGNSQTNQENELLAAFRLLDPNQTGKISQNELRHILSCVGDGTLPESEVEEILHCIQPDNAGYLNYNDFITEMNSSFQF</sequence>
<dbReference type="SMART" id="SM00054">
    <property type="entry name" value="EFh"/>
    <property type="match status" value="4"/>
</dbReference>
<dbReference type="SUPFAM" id="SSF47473">
    <property type="entry name" value="EF-hand"/>
    <property type="match status" value="1"/>
</dbReference>
<dbReference type="InterPro" id="IPR018247">
    <property type="entry name" value="EF_Hand_1_Ca_BS"/>
</dbReference>
<dbReference type="InterPro" id="IPR050230">
    <property type="entry name" value="CALM/Myosin/TropC-like"/>
</dbReference>
<dbReference type="Pfam" id="PF13499">
    <property type="entry name" value="EF-hand_7"/>
    <property type="match status" value="2"/>
</dbReference>
<name>A0A7S4MHL0_9EUKA</name>
<evidence type="ECO:0000256" key="1">
    <source>
        <dbReference type="ARBA" id="ARBA00022737"/>
    </source>
</evidence>
<proteinExistence type="predicted"/>
<dbReference type="PROSITE" id="PS50222">
    <property type="entry name" value="EF_HAND_2"/>
    <property type="match status" value="3"/>
</dbReference>
<accession>A0A7S4MHL0</accession>
<dbReference type="PANTHER" id="PTHR23048:SF0">
    <property type="entry name" value="CALMODULIN LIKE 3"/>
    <property type="match status" value="1"/>
</dbReference>
<dbReference type="PROSITE" id="PS00018">
    <property type="entry name" value="EF_HAND_1"/>
    <property type="match status" value="2"/>
</dbReference>
<gene>
    <name evidence="4" type="ORF">VSP0166_LOCUS9776</name>
</gene>
<dbReference type="AlphaFoldDB" id="A0A7S4MHL0"/>
<reference evidence="4" key="1">
    <citation type="submission" date="2021-01" db="EMBL/GenBank/DDBJ databases">
        <authorList>
            <person name="Corre E."/>
            <person name="Pelletier E."/>
            <person name="Niang G."/>
            <person name="Scheremetjew M."/>
            <person name="Finn R."/>
            <person name="Kale V."/>
            <person name="Holt S."/>
            <person name="Cochrane G."/>
            <person name="Meng A."/>
            <person name="Brown T."/>
            <person name="Cohen L."/>
        </authorList>
    </citation>
    <scope>NUCLEOTIDE SEQUENCE</scope>
    <source>
        <strain evidence="4">DIVA3 518/3/11/1/6</strain>
    </source>
</reference>
<dbReference type="CDD" id="cd00051">
    <property type="entry name" value="EFh"/>
    <property type="match status" value="1"/>
</dbReference>